<gene>
    <name evidence="1" type="ORF">V1525DRAFT_402244</name>
</gene>
<comment type="caution">
    <text evidence="1">The sequence shown here is derived from an EMBL/GenBank/DDBJ whole genome shotgun (WGS) entry which is preliminary data.</text>
</comment>
<evidence type="ECO:0000313" key="1">
    <source>
        <dbReference type="EMBL" id="KAK9238035.1"/>
    </source>
</evidence>
<keyword evidence="2" id="KW-1185">Reference proteome</keyword>
<name>A0ACC3T2X7_LIPKO</name>
<organism evidence="1 2">
    <name type="scientific">Lipomyces kononenkoae</name>
    <name type="common">Yeast</name>
    <dbReference type="NCBI Taxonomy" id="34357"/>
    <lineage>
        <taxon>Eukaryota</taxon>
        <taxon>Fungi</taxon>
        <taxon>Dikarya</taxon>
        <taxon>Ascomycota</taxon>
        <taxon>Saccharomycotina</taxon>
        <taxon>Lipomycetes</taxon>
        <taxon>Lipomycetales</taxon>
        <taxon>Lipomycetaceae</taxon>
        <taxon>Lipomyces</taxon>
    </lineage>
</organism>
<reference evidence="2" key="1">
    <citation type="journal article" date="2024" name="Front. Bioeng. Biotechnol.">
        <title>Genome-scale model development and genomic sequencing of the oleaginous clade Lipomyces.</title>
        <authorList>
            <person name="Czajka J.J."/>
            <person name="Han Y."/>
            <person name="Kim J."/>
            <person name="Mondo S.J."/>
            <person name="Hofstad B.A."/>
            <person name="Robles A."/>
            <person name="Haridas S."/>
            <person name="Riley R."/>
            <person name="LaButti K."/>
            <person name="Pangilinan J."/>
            <person name="Andreopoulos W."/>
            <person name="Lipzen A."/>
            <person name="Yan J."/>
            <person name="Wang M."/>
            <person name="Ng V."/>
            <person name="Grigoriev I.V."/>
            <person name="Spatafora J.W."/>
            <person name="Magnuson J.K."/>
            <person name="Baker S.E."/>
            <person name="Pomraning K.R."/>
        </authorList>
    </citation>
    <scope>NUCLEOTIDE SEQUENCE [LARGE SCALE GENOMIC DNA]</scope>
    <source>
        <strain evidence="2">CBS 7786</strain>
    </source>
</reference>
<dbReference type="EMBL" id="MU971361">
    <property type="protein sequence ID" value="KAK9238035.1"/>
    <property type="molecule type" value="Genomic_DNA"/>
</dbReference>
<accession>A0ACC3T2X7</accession>
<protein>
    <submittedName>
        <fullName evidence="1">Telomere regulation protein Stn1-domain-containing protein</fullName>
    </submittedName>
</protein>
<sequence length="651" mass="73416">MGRGKHRKRNAIEQQDKDPKWRQQSVSVKGGLAASTVPHNGSQVNVTTNPSSSSRHHHGKKRKRSRKLSYPEQIRERQMLEIQASKYSSVGILRQLQSPDKNTGARREGRIVPTSSMRNIELSGDEYSDDSYNSESPRSLQVRPTLPSRQPAALETYPRNHDDRYPPGINASTKHSLHVGLSTVELPLPIDMPSMSSPINSRTSRGVLTNLRTHHKNAVNSPANQVGLTEIELPLSSSPIRSSAAKVRSTKRSPVRLPHFNDKRTSPPKSTCGLHSSSWSQQPEIEVFKELNMQSKQLGQTEIEIQLPGLDFDALNVDTTPARHMLHTTRKFADGNDQLNKTEIELPDFPEIEHMVDYLPEKKQKKTGNYNVIINEGIQMIRIPLSPRREHRNILDTAECSTRFAQAIPEICHGKQFVTMDDLPEFGSELNALVRPAVSHAHCSTKGIVPSTPSLPKPVNRKKSKPGLDIILDRVDNLTFYTRNTYFKSPVYDTWVCLSIADVQALKQKQIPATQMYGDHFWKNHPIKYICILGICVGVTIRETNAIVTVDDGSGREIECITKDQTRFAFVESIDPGSLVRVLGTVAYFRNAKQLDINTVSVIHDSYAEVEFWEKMLAIRNIIDKPWILKASDFSAEDRKRLRWSLSANDE</sequence>
<evidence type="ECO:0000313" key="2">
    <source>
        <dbReference type="Proteomes" id="UP001433508"/>
    </source>
</evidence>
<proteinExistence type="predicted"/>
<dbReference type="Proteomes" id="UP001433508">
    <property type="component" value="Unassembled WGS sequence"/>
</dbReference>